<dbReference type="InterPro" id="IPR013766">
    <property type="entry name" value="Thioredoxin_domain"/>
</dbReference>
<keyword evidence="3" id="KW-1015">Disulfide bond</keyword>
<dbReference type="PROSITE" id="PS51352">
    <property type="entry name" value="THIOREDOXIN_2"/>
    <property type="match status" value="1"/>
</dbReference>
<comment type="subcellular location">
    <subcellularLocation>
        <location evidence="1">Cell envelope</location>
    </subcellularLocation>
</comment>
<protein>
    <submittedName>
        <fullName evidence="7">Thiol:disulfide interchange protein</fullName>
    </submittedName>
</protein>
<dbReference type="AlphaFoldDB" id="A0AAD3RVH6"/>
<evidence type="ECO:0000256" key="2">
    <source>
        <dbReference type="ARBA" id="ARBA00022748"/>
    </source>
</evidence>
<proteinExistence type="predicted"/>
<evidence type="ECO:0000313" key="7">
    <source>
        <dbReference type="EMBL" id="GLK65714.1"/>
    </source>
</evidence>
<dbReference type="EMBL" id="BSFH01000094">
    <property type="protein sequence ID" value="GLK65714.1"/>
    <property type="molecule type" value="Genomic_DNA"/>
</dbReference>
<evidence type="ECO:0000256" key="4">
    <source>
        <dbReference type="ARBA" id="ARBA00023284"/>
    </source>
</evidence>
<feature type="domain" description="Thioredoxin" evidence="6">
    <location>
        <begin position="129"/>
        <end position="265"/>
    </location>
</feature>
<gene>
    <name evidence="7" type="ORF">GCM10017635_31910</name>
</gene>
<dbReference type="PANTHER" id="PTHR42852:SF6">
    <property type="entry name" value="THIOL:DISULFIDE INTERCHANGE PROTEIN DSBE"/>
    <property type="match status" value="1"/>
</dbReference>
<feature type="transmembrane region" description="Helical" evidence="5">
    <location>
        <begin position="107"/>
        <end position="128"/>
    </location>
</feature>
<dbReference type="Gene3D" id="3.40.30.10">
    <property type="entry name" value="Glutaredoxin"/>
    <property type="match status" value="1"/>
</dbReference>
<organism evidence="7 8">
    <name type="scientific">Paracoccus kondratievae</name>
    <dbReference type="NCBI Taxonomy" id="135740"/>
    <lineage>
        <taxon>Bacteria</taxon>
        <taxon>Pseudomonadati</taxon>
        <taxon>Pseudomonadota</taxon>
        <taxon>Alphaproteobacteria</taxon>
        <taxon>Rhodobacterales</taxon>
        <taxon>Paracoccaceae</taxon>
        <taxon>Paracoccus</taxon>
    </lineage>
</organism>
<dbReference type="Proteomes" id="UP001143349">
    <property type="component" value="Unassembled WGS sequence"/>
</dbReference>
<keyword evidence="8" id="KW-1185">Reference proteome</keyword>
<accession>A0AAD3RVH6</accession>
<evidence type="ECO:0000313" key="8">
    <source>
        <dbReference type="Proteomes" id="UP001143349"/>
    </source>
</evidence>
<dbReference type="CDD" id="cd02966">
    <property type="entry name" value="TlpA_like_family"/>
    <property type="match status" value="1"/>
</dbReference>
<evidence type="ECO:0000256" key="5">
    <source>
        <dbReference type="SAM" id="Phobius"/>
    </source>
</evidence>
<feature type="transmembrane region" description="Helical" evidence="5">
    <location>
        <begin position="77"/>
        <end position="100"/>
    </location>
</feature>
<dbReference type="Pfam" id="PF08534">
    <property type="entry name" value="Redoxin"/>
    <property type="match status" value="1"/>
</dbReference>
<dbReference type="GO" id="GO:0030313">
    <property type="term" value="C:cell envelope"/>
    <property type="evidence" value="ECO:0007669"/>
    <property type="project" value="UniProtKB-SubCell"/>
</dbReference>
<dbReference type="InterPro" id="IPR050553">
    <property type="entry name" value="Thioredoxin_ResA/DsbE_sf"/>
</dbReference>
<dbReference type="InterPro" id="IPR017937">
    <property type="entry name" value="Thioredoxin_CS"/>
</dbReference>
<feature type="transmembrane region" description="Helical" evidence="5">
    <location>
        <begin position="14"/>
        <end position="33"/>
    </location>
</feature>
<feature type="transmembrane region" description="Helical" evidence="5">
    <location>
        <begin position="45"/>
        <end position="65"/>
    </location>
</feature>
<sequence>MNAISIGPLVLDGARFAAVVAFALFFVLAEVAARAKGRDAARWPIIAALVWVLAARAGFVLANWSSFASHPLDALKLWQGGFLPAAGWVAGATLLLFMLFRRVHGAGLALVLGGAVAFLAHQVVIAALPRPVLSVPDIQLLTLDGKAVQLAGRGRPLVLNLWATWCPPCRREMPMMVDLAANSPGIDFAFVNQGDDLRRIAGFLVAEGLPGQGMISDPQSRLMGTLGAIGLPSTLIFDAQGRLVASHTGEISRAALTRMIAQAAMTAQLR</sequence>
<dbReference type="PANTHER" id="PTHR42852">
    <property type="entry name" value="THIOL:DISULFIDE INTERCHANGE PROTEIN DSBE"/>
    <property type="match status" value="1"/>
</dbReference>
<comment type="caution">
    <text evidence="7">The sequence shown here is derived from an EMBL/GenBank/DDBJ whole genome shotgun (WGS) entry which is preliminary data.</text>
</comment>
<dbReference type="PROSITE" id="PS00194">
    <property type="entry name" value="THIOREDOXIN_1"/>
    <property type="match status" value="1"/>
</dbReference>
<evidence type="ECO:0000256" key="1">
    <source>
        <dbReference type="ARBA" id="ARBA00004196"/>
    </source>
</evidence>
<dbReference type="InterPro" id="IPR036249">
    <property type="entry name" value="Thioredoxin-like_sf"/>
</dbReference>
<dbReference type="GO" id="GO:0015036">
    <property type="term" value="F:disulfide oxidoreductase activity"/>
    <property type="evidence" value="ECO:0007669"/>
    <property type="project" value="UniProtKB-ARBA"/>
</dbReference>
<dbReference type="RefSeq" id="WP_271180200.1">
    <property type="nucleotide sequence ID" value="NZ_BSFH01000094.1"/>
</dbReference>
<keyword evidence="5" id="KW-1133">Transmembrane helix</keyword>
<dbReference type="GO" id="GO:0017004">
    <property type="term" value="P:cytochrome complex assembly"/>
    <property type="evidence" value="ECO:0007669"/>
    <property type="project" value="UniProtKB-KW"/>
</dbReference>
<evidence type="ECO:0000259" key="6">
    <source>
        <dbReference type="PROSITE" id="PS51352"/>
    </source>
</evidence>
<dbReference type="SUPFAM" id="SSF52833">
    <property type="entry name" value="Thioredoxin-like"/>
    <property type="match status" value="1"/>
</dbReference>
<name>A0AAD3RVH6_9RHOB</name>
<evidence type="ECO:0000256" key="3">
    <source>
        <dbReference type="ARBA" id="ARBA00023157"/>
    </source>
</evidence>
<reference evidence="7" key="2">
    <citation type="submission" date="2023-01" db="EMBL/GenBank/DDBJ databases">
        <authorList>
            <person name="Sun Q."/>
            <person name="Evtushenko L."/>
        </authorList>
    </citation>
    <scope>NUCLEOTIDE SEQUENCE</scope>
    <source>
        <strain evidence="7">VKM B-2222</strain>
    </source>
</reference>
<reference evidence="7" key="1">
    <citation type="journal article" date="2014" name="Int. J. Syst. Evol. Microbiol.">
        <title>Complete genome sequence of Corynebacterium casei LMG S-19264T (=DSM 44701T), isolated from a smear-ripened cheese.</title>
        <authorList>
            <consortium name="US DOE Joint Genome Institute (JGI-PGF)"/>
            <person name="Walter F."/>
            <person name="Albersmeier A."/>
            <person name="Kalinowski J."/>
            <person name="Ruckert C."/>
        </authorList>
    </citation>
    <scope>NUCLEOTIDE SEQUENCE</scope>
    <source>
        <strain evidence="7">VKM B-2222</strain>
    </source>
</reference>
<dbReference type="InterPro" id="IPR013740">
    <property type="entry name" value="Redoxin"/>
</dbReference>
<keyword evidence="5" id="KW-0472">Membrane</keyword>
<keyword evidence="5" id="KW-0812">Transmembrane</keyword>
<keyword evidence="4" id="KW-0676">Redox-active center</keyword>
<keyword evidence="2" id="KW-0201">Cytochrome c-type biogenesis</keyword>